<gene>
    <name evidence="1" type="ORF">PCAL00307_LOCUS16117</name>
</gene>
<name>A0A7S4A1C9_9STRA</name>
<reference evidence="1" key="1">
    <citation type="submission" date="2021-01" db="EMBL/GenBank/DDBJ databases">
        <authorList>
            <person name="Corre E."/>
            <person name="Pelletier E."/>
            <person name="Niang G."/>
            <person name="Scheremetjew M."/>
            <person name="Finn R."/>
            <person name="Kale V."/>
            <person name="Holt S."/>
            <person name="Cochrane G."/>
            <person name="Meng A."/>
            <person name="Brown T."/>
            <person name="Cohen L."/>
        </authorList>
    </citation>
    <scope>NUCLEOTIDE SEQUENCE</scope>
    <source>
        <strain evidence="1">CCMP1756</strain>
    </source>
</reference>
<sequence length="266" mass="29586">MLRAQPPTELEIDFEGYICLDEYNRKYAEKLERPRAEAAGAASEAWVLGDSLARLRDAMLPRLTRVSLAGADRLPVAMLRVAFPLDGDGLAAPAPYDDGSGSLLSIDFAPGSPARDGIESYDYCDYPPSMYGGAGEDFVRGSVWAADHSARGESTVRERFLRLWNFFPAAARVRMDLRRWNAYRGRDADLHDFAKLFLCDLDGRAVEVAGVWAHDGWYKSVLVLHDGWASVGPEGNMQYPLLEPHGTKGLEAKREQVHIWGPTWGR</sequence>
<proteinExistence type="predicted"/>
<dbReference type="AlphaFoldDB" id="A0A7S4A1C9"/>
<dbReference type="EMBL" id="HBIW01018715">
    <property type="protein sequence ID" value="CAE0700681.1"/>
    <property type="molecule type" value="Transcribed_RNA"/>
</dbReference>
<organism evidence="1">
    <name type="scientific">Pelagomonas calceolata</name>
    <dbReference type="NCBI Taxonomy" id="35677"/>
    <lineage>
        <taxon>Eukaryota</taxon>
        <taxon>Sar</taxon>
        <taxon>Stramenopiles</taxon>
        <taxon>Ochrophyta</taxon>
        <taxon>Pelagophyceae</taxon>
        <taxon>Pelagomonadales</taxon>
        <taxon>Pelagomonadaceae</taxon>
        <taxon>Pelagomonas</taxon>
    </lineage>
</organism>
<evidence type="ECO:0000313" key="1">
    <source>
        <dbReference type="EMBL" id="CAE0700681.1"/>
    </source>
</evidence>
<protein>
    <submittedName>
        <fullName evidence="1">Uncharacterized protein</fullName>
    </submittedName>
</protein>
<accession>A0A7S4A1C9</accession>